<keyword evidence="1" id="KW-1133">Transmembrane helix</keyword>
<feature type="transmembrane region" description="Helical" evidence="1">
    <location>
        <begin position="6"/>
        <end position="27"/>
    </location>
</feature>
<gene>
    <name evidence="2" type="ORF">ESZ48_13235</name>
</gene>
<comment type="caution">
    <text evidence="2">The sequence shown here is derived from an EMBL/GenBank/DDBJ whole genome shotgun (WGS) entry which is preliminary data.</text>
</comment>
<feature type="transmembrane region" description="Helical" evidence="1">
    <location>
        <begin position="443"/>
        <end position="463"/>
    </location>
</feature>
<evidence type="ECO:0000256" key="1">
    <source>
        <dbReference type="SAM" id="Phobius"/>
    </source>
</evidence>
<proteinExistence type="predicted"/>
<feature type="transmembrane region" description="Helical" evidence="1">
    <location>
        <begin position="39"/>
        <end position="60"/>
    </location>
</feature>
<dbReference type="AlphaFoldDB" id="A0A4Q0XDM8"/>
<feature type="transmembrane region" description="Helical" evidence="1">
    <location>
        <begin position="260"/>
        <end position="277"/>
    </location>
</feature>
<feature type="transmembrane region" description="Helical" evidence="1">
    <location>
        <begin position="229"/>
        <end position="248"/>
    </location>
</feature>
<feature type="transmembrane region" description="Helical" evidence="1">
    <location>
        <begin position="102"/>
        <end position="119"/>
    </location>
</feature>
<dbReference type="EMBL" id="SDDZ01000008">
    <property type="protein sequence ID" value="RXJ46052.1"/>
    <property type="molecule type" value="Genomic_DNA"/>
</dbReference>
<sequence length="646" mass="74806">MEFSKIVFDILTLPIYLLFFLLIGKFIYGSLRQFFNDDFLGSFLEITLGFILSICFYAIFITSGKTIMVLFVLLLLSQYLYSKLKPDFLWYKKINKTDFKTIGLFFGFSLVFLGVQLFRHDYFNPDIVKLGWGDFGFYSDVAESLNIYGIEKSNSWYNYFASETLFYSANPIPYHYFEIWTQALFLNTSLNSGVFVFIYVFTPFVCALAALAFYVLGRSLLKITSIYRNLLLLVASLLIPFSMGKLPFLLGGLQDNIINYPRNYMFYICFVCFFIFYRKGYKSFAVYFLAFLSCINILYLPTISVVLVVLGIFQYYYQKEKGSIALHTIIVGTLPAFFIILFYFFLFKTVGGRGIDLSALNIIKIYLLEGLRYFFRLNLARIWLFYLPFVLISLVYLWRNRNENKKSSYTIVIIFVAVCMEIFSLLFASFVPHLEAGTFNSIVLNPMLASLTFVGLMYALNTIKTLLSKVVFVLLGFQLLYSFIFVLFNLEGSRFVGTFNFSKSFLKQVSQLEINNKIGGFYKNIENRENSEFAAKSNLSLVSSLFDHKGNGYFQVDLTTYIREENIPFQSIKAAEMNTPMYKYGSNKIKNNPGLSRNSIELSFINDYKIDYIIFNPNVDVPEYLLTEVEKIITDPYSNVKVIVLK</sequence>
<dbReference type="Proteomes" id="UP000289792">
    <property type="component" value="Unassembled WGS sequence"/>
</dbReference>
<feature type="transmembrane region" description="Helical" evidence="1">
    <location>
        <begin position="66"/>
        <end position="82"/>
    </location>
</feature>
<evidence type="ECO:0000313" key="3">
    <source>
        <dbReference type="Proteomes" id="UP000289792"/>
    </source>
</evidence>
<evidence type="ECO:0000313" key="2">
    <source>
        <dbReference type="EMBL" id="RXJ46052.1"/>
    </source>
</evidence>
<keyword evidence="1" id="KW-0812">Transmembrane</keyword>
<keyword evidence="3" id="KW-1185">Reference proteome</keyword>
<accession>A0A4Q0XDM8</accession>
<evidence type="ECO:0008006" key="4">
    <source>
        <dbReference type="Google" id="ProtNLM"/>
    </source>
</evidence>
<name>A0A4Q0XDM8_9FLAO</name>
<feature type="transmembrane region" description="Helical" evidence="1">
    <location>
        <begin position="194"/>
        <end position="217"/>
    </location>
</feature>
<feature type="transmembrane region" description="Helical" evidence="1">
    <location>
        <begin position="470"/>
        <end position="490"/>
    </location>
</feature>
<dbReference type="RefSeq" id="WP_129017982.1">
    <property type="nucleotide sequence ID" value="NZ_SDDZ01000008.1"/>
</dbReference>
<reference evidence="2 3" key="1">
    <citation type="submission" date="2019-01" db="EMBL/GenBank/DDBJ databases">
        <title>Genome sequence of the Antarctic species Gelidibacter gilvus ACAM 158(T).</title>
        <authorList>
            <person name="Bowman J.P."/>
        </authorList>
    </citation>
    <scope>NUCLEOTIDE SEQUENCE [LARGE SCALE GENOMIC DNA]</scope>
    <source>
        <strain evidence="2 3">IC158</strain>
    </source>
</reference>
<organism evidence="2 3">
    <name type="scientific">Gelidibacter gilvus</name>
    <dbReference type="NCBI Taxonomy" id="59602"/>
    <lineage>
        <taxon>Bacteria</taxon>
        <taxon>Pseudomonadati</taxon>
        <taxon>Bacteroidota</taxon>
        <taxon>Flavobacteriia</taxon>
        <taxon>Flavobacteriales</taxon>
        <taxon>Flavobacteriaceae</taxon>
        <taxon>Gelidibacter</taxon>
    </lineage>
</organism>
<protein>
    <recommendedName>
        <fullName evidence="4">Glycosyltransferase RgtA/B/C/D-like domain-containing protein</fullName>
    </recommendedName>
</protein>
<keyword evidence="1" id="KW-0472">Membrane</keyword>
<feature type="transmembrane region" description="Helical" evidence="1">
    <location>
        <begin position="284"/>
        <end position="317"/>
    </location>
</feature>
<feature type="transmembrane region" description="Helical" evidence="1">
    <location>
        <begin position="323"/>
        <end position="345"/>
    </location>
</feature>
<feature type="transmembrane region" description="Helical" evidence="1">
    <location>
        <begin position="410"/>
        <end position="431"/>
    </location>
</feature>
<feature type="transmembrane region" description="Helical" evidence="1">
    <location>
        <begin position="381"/>
        <end position="398"/>
    </location>
</feature>